<accession>A0A3P4AU24</accession>
<keyword evidence="3" id="KW-0732">Signal</keyword>
<evidence type="ECO:0000256" key="1">
    <source>
        <dbReference type="ARBA" id="ARBA00008520"/>
    </source>
</evidence>
<dbReference type="AlphaFoldDB" id="A0A3P4AU24"/>
<evidence type="ECO:0000313" key="4">
    <source>
        <dbReference type="EMBL" id="VCU54647.1"/>
    </source>
</evidence>
<dbReference type="PANTHER" id="PTHR43649:SF34">
    <property type="entry name" value="ABC TRANSPORTER PERIPLASMIC-BINDING PROTEIN YCJN-RELATED"/>
    <property type="match status" value="1"/>
</dbReference>
<dbReference type="InterPro" id="IPR006059">
    <property type="entry name" value="SBP"/>
</dbReference>
<sequence length="421" mass="47457">MKRWLVVWLALGLGASLAQGVVLRALMEDVPETRIIEALLPEFERATGIRVEFEKVQYGAMHDKLVAQFLAPENAYDFLQVDFLWAGEFPAAGWLEPLEPYVKASGFDLSVYYPSMLDLVGYYQGKLYMIPMYNYAMGLIYRKDLLERKDLKNRFQAQYKRPLVLPRTLEEYVELSLFMAKNAGVSGAAMQGQRGDPNFMEFSNYLFAAGGDYVDRNWRVTLNSPQGEKALNLYVRNIREAAPKGALNFNLDDTFRVMCQGQAFSMVTYWWMLPQLDDAKQCPKVAGKVALAPMPGGAGVNGGWGWAIPKNSRNKEAAWKFISWVESKEIVKKRALMGHAPTRKDAFQDPEVLRKYPYYRQAEAIIAKAKKVPIFAYTAEMEDVVGREISLASAGQKAVKQALQDAAKGLEGLLRKAGLLR</sequence>
<evidence type="ECO:0000256" key="3">
    <source>
        <dbReference type="ARBA" id="ARBA00022729"/>
    </source>
</evidence>
<comment type="similarity">
    <text evidence="1">Belongs to the bacterial solute-binding protein 1 family.</text>
</comment>
<name>A0A3P4AU24_THETH</name>
<evidence type="ECO:0000313" key="5">
    <source>
        <dbReference type="Proteomes" id="UP000279841"/>
    </source>
</evidence>
<reference evidence="4 5" key="1">
    <citation type="submission" date="2018-10" db="EMBL/GenBank/DDBJ databases">
        <authorList>
            <person name="Peiro R."/>
            <person name="Begona"/>
            <person name="Cbmso G."/>
            <person name="Lopez M."/>
            <person name="Gonzalez S."/>
            <person name="Sacristan E."/>
            <person name="Castillo E."/>
        </authorList>
    </citation>
    <scope>NUCLEOTIDE SEQUENCE [LARGE SCALE GENOMIC DNA]</scope>
    <source>
        <strain evidence="4">TTHNAR1</strain>
        <plasmid evidence="5">4</plasmid>
    </source>
</reference>
<keyword evidence="2" id="KW-0813">Transport</keyword>
<dbReference type="PANTHER" id="PTHR43649">
    <property type="entry name" value="ARABINOSE-BINDING PROTEIN-RELATED"/>
    <property type="match status" value="1"/>
</dbReference>
<dbReference type="EMBL" id="LR027520">
    <property type="protein sequence ID" value="VCU54647.1"/>
    <property type="molecule type" value="Genomic_DNA"/>
</dbReference>
<gene>
    <name evidence="4" type="ORF">TTHNP4_00055</name>
</gene>
<dbReference type="SUPFAM" id="SSF53850">
    <property type="entry name" value="Periplasmic binding protein-like II"/>
    <property type="match status" value="1"/>
</dbReference>
<keyword evidence="4" id="KW-0614">Plasmid</keyword>
<evidence type="ECO:0000256" key="2">
    <source>
        <dbReference type="ARBA" id="ARBA00022448"/>
    </source>
</evidence>
<dbReference type="Gene3D" id="3.40.190.10">
    <property type="entry name" value="Periplasmic binding protein-like II"/>
    <property type="match status" value="2"/>
</dbReference>
<dbReference type="Pfam" id="PF01547">
    <property type="entry name" value="SBP_bac_1"/>
    <property type="match status" value="1"/>
</dbReference>
<protein>
    <submittedName>
        <fullName evidence="4">Probable ABC transporter-binding protein DR_1438</fullName>
    </submittedName>
</protein>
<proteinExistence type="inferred from homology"/>
<dbReference type="InterPro" id="IPR050490">
    <property type="entry name" value="Bact_solute-bd_prot1"/>
</dbReference>
<dbReference type="Proteomes" id="UP000279841">
    <property type="component" value="Plasmid 4"/>
</dbReference>
<geneLocation type="plasmid" evidence="4 5">
    <name>4</name>
</geneLocation>
<organism evidence="4 5">
    <name type="scientific">Thermus thermophilus</name>
    <dbReference type="NCBI Taxonomy" id="274"/>
    <lineage>
        <taxon>Bacteria</taxon>
        <taxon>Thermotogati</taxon>
        <taxon>Deinococcota</taxon>
        <taxon>Deinococci</taxon>
        <taxon>Thermales</taxon>
        <taxon>Thermaceae</taxon>
        <taxon>Thermus</taxon>
    </lineage>
</organism>